<reference evidence="1 2" key="1">
    <citation type="submission" date="2014-06" db="EMBL/GenBank/DDBJ databases">
        <title>Evolutionary Origins and Diversification of the Mycorrhizal Mutualists.</title>
        <authorList>
            <consortium name="DOE Joint Genome Institute"/>
            <consortium name="Mycorrhizal Genomics Consortium"/>
            <person name="Kohler A."/>
            <person name="Kuo A."/>
            <person name="Nagy L.G."/>
            <person name="Floudas D."/>
            <person name="Copeland A."/>
            <person name="Barry K.W."/>
            <person name="Cichocki N."/>
            <person name="Veneault-Fourrey C."/>
            <person name="LaButti K."/>
            <person name="Lindquist E.A."/>
            <person name="Lipzen A."/>
            <person name="Lundell T."/>
            <person name="Morin E."/>
            <person name="Murat C."/>
            <person name="Riley R."/>
            <person name="Ohm R."/>
            <person name="Sun H."/>
            <person name="Tunlid A."/>
            <person name="Henrissat B."/>
            <person name="Grigoriev I.V."/>
            <person name="Hibbett D.S."/>
            <person name="Martin F."/>
        </authorList>
    </citation>
    <scope>NUCLEOTIDE SEQUENCE [LARGE SCALE GENOMIC DNA]</scope>
    <source>
        <strain evidence="1 2">SS14</strain>
    </source>
</reference>
<gene>
    <name evidence="1" type="ORF">M422DRAFT_104239</name>
</gene>
<name>A0A0C9TPS2_SPHS4</name>
<organism evidence="1 2">
    <name type="scientific">Sphaerobolus stellatus (strain SS14)</name>
    <dbReference type="NCBI Taxonomy" id="990650"/>
    <lineage>
        <taxon>Eukaryota</taxon>
        <taxon>Fungi</taxon>
        <taxon>Dikarya</taxon>
        <taxon>Basidiomycota</taxon>
        <taxon>Agaricomycotina</taxon>
        <taxon>Agaricomycetes</taxon>
        <taxon>Phallomycetidae</taxon>
        <taxon>Geastrales</taxon>
        <taxon>Sphaerobolaceae</taxon>
        <taxon>Sphaerobolus</taxon>
    </lineage>
</organism>
<protein>
    <submittedName>
        <fullName evidence="1">Uncharacterized protein</fullName>
    </submittedName>
</protein>
<keyword evidence="2" id="KW-1185">Reference proteome</keyword>
<proteinExistence type="predicted"/>
<evidence type="ECO:0000313" key="1">
    <source>
        <dbReference type="EMBL" id="KIJ23909.1"/>
    </source>
</evidence>
<dbReference type="OrthoDB" id="3163890at2759"/>
<dbReference type="EMBL" id="KN837565">
    <property type="protein sequence ID" value="KIJ23909.1"/>
    <property type="molecule type" value="Genomic_DNA"/>
</dbReference>
<evidence type="ECO:0000313" key="2">
    <source>
        <dbReference type="Proteomes" id="UP000054279"/>
    </source>
</evidence>
<feature type="non-terminal residue" evidence="1">
    <location>
        <position position="1"/>
    </location>
</feature>
<feature type="non-terminal residue" evidence="1">
    <location>
        <position position="130"/>
    </location>
</feature>
<accession>A0A0C9TPS2</accession>
<sequence>QQALADFPEEKPLTETDKQLIEATEAITRNSIKEGTRTGHTRIIRCFIKFMLQSKPNWVAVVTPESPYEVQLFITKNYGLPTCSPVVSQFMLDLEKTKAAAGEISQSAHALTLEDMQNLHKHCLERPDQT</sequence>
<dbReference type="AlphaFoldDB" id="A0A0C9TPS2"/>
<dbReference type="HOGENOM" id="CLU_1943265_0_0_1"/>
<dbReference type="Proteomes" id="UP000054279">
    <property type="component" value="Unassembled WGS sequence"/>
</dbReference>